<dbReference type="Pfam" id="PF06133">
    <property type="entry name" value="Com_YlbF"/>
    <property type="match status" value="1"/>
</dbReference>
<dbReference type="RefSeq" id="WP_133444257.1">
    <property type="nucleotide sequence ID" value="NZ_SCWB01000014.1"/>
</dbReference>
<dbReference type="OrthoDB" id="9811402at2"/>
<dbReference type="HAMAP" id="MF_01526">
    <property type="entry name" value="UPF0342"/>
    <property type="match status" value="1"/>
</dbReference>
<dbReference type="InterPro" id="IPR023378">
    <property type="entry name" value="YheA/YmcA-like_dom_sf"/>
</dbReference>
<comment type="similarity">
    <text evidence="1">Belongs to the UPF0342 family.</text>
</comment>
<keyword evidence="3" id="KW-1185">Reference proteome</keyword>
<dbReference type="EMBL" id="SCWB01000014">
    <property type="protein sequence ID" value="TDM07466.1"/>
    <property type="molecule type" value="Genomic_DNA"/>
</dbReference>
<protein>
    <recommendedName>
        <fullName evidence="1">UPF0342 protein ERX29_08455</fullName>
    </recommendedName>
</protein>
<name>A0A4V3BES8_9STAP</name>
<dbReference type="Proteomes" id="UP000294802">
    <property type="component" value="Unassembled WGS sequence"/>
</dbReference>
<dbReference type="SUPFAM" id="SSF158622">
    <property type="entry name" value="YheA/YmcA-like"/>
    <property type="match status" value="1"/>
</dbReference>
<dbReference type="AlphaFoldDB" id="A0A4V3BES8"/>
<evidence type="ECO:0000313" key="2">
    <source>
        <dbReference type="EMBL" id="TDM07466.1"/>
    </source>
</evidence>
<evidence type="ECO:0000256" key="1">
    <source>
        <dbReference type="HAMAP-Rule" id="MF_01526"/>
    </source>
</evidence>
<accession>A0A4V3BES8</accession>
<sequence>MTVNIYDEANRLESALRQSDEYTAVKTYFEAINNNPESKKLFNEFRNIQLTLQEKQMSGQEITEEDIASANNVAAKIEQDENIAKLMQAEQRMSQIIEDLNRIIMKPLQDLYGVNDAATEQ</sequence>
<organism evidence="2 3">
    <name type="scientific">Macrococcus lamae</name>
    <dbReference type="NCBI Taxonomy" id="198484"/>
    <lineage>
        <taxon>Bacteria</taxon>
        <taxon>Bacillati</taxon>
        <taxon>Bacillota</taxon>
        <taxon>Bacilli</taxon>
        <taxon>Bacillales</taxon>
        <taxon>Staphylococcaceae</taxon>
        <taxon>Macrococcus</taxon>
    </lineage>
</organism>
<proteinExistence type="inferred from homology"/>
<dbReference type="InterPro" id="IPR010368">
    <property type="entry name" value="Com_YlbF"/>
</dbReference>
<gene>
    <name evidence="2" type="ORF">ERX29_08455</name>
</gene>
<dbReference type="Gene3D" id="1.20.1500.10">
    <property type="entry name" value="YheA/YmcA-like"/>
    <property type="match status" value="1"/>
</dbReference>
<comment type="caution">
    <text evidence="2">The sequence shown here is derived from an EMBL/GenBank/DDBJ whole genome shotgun (WGS) entry which is preliminary data.</text>
</comment>
<evidence type="ECO:0000313" key="3">
    <source>
        <dbReference type="Proteomes" id="UP000294802"/>
    </source>
</evidence>
<reference evidence="2 3" key="1">
    <citation type="submission" date="2019-01" db="EMBL/GenBank/DDBJ databases">
        <title>Draft genome sequences of the type strains of six Macrococcus species.</title>
        <authorList>
            <person name="Mazhar S."/>
            <person name="Altermann E."/>
            <person name="Hill C."/>
            <person name="Mcauliffe O."/>
        </authorList>
    </citation>
    <scope>NUCLEOTIDE SEQUENCE [LARGE SCALE GENOMIC DNA]</scope>
    <source>
        <strain evidence="2 3">CCM4815</strain>
    </source>
</reference>